<dbReference type="InterPro" id="IPR008936">
    <property type="entry name" value="Rho_GTPase_activation_prot"/>
</dbReference>
<evidence type="ECO:0000256" key="1">
    <source>
        <dbReference type="ARBA" id="ARBA00022468"/>
    </source>
</evidence>
<dbReference type="InterPro" id="IPR039360">
    <property type="entry name" value="Ras_GTPase"/>
</dbReference>
<dbReference type="InterPro" id="IPR011993">
    <property type="entry name" value="PH-like_dom_sf"/>
</dbReference>
<comment type="caution">
    <text evidence="6">The sequence shown here is derived from an EMBL/GenBank/DDBJ whole genome shotgun (WGS) entry which is preliminary data.</text>
</comment>
<evidence type="ECO:0000313" key="6">
    <source>
        <dbReference type="EMBL" id="OAC98240.1"/>
    </source>
</evidence>
<evidence type="ECO:0000259" key="4">
    <source>
        <dbReference type="PROSITE" id="PS50004"/>
    </source>
</evidence>
<dbReference type="PROSITE" id="PS50003">
    <property type="entry name" value="PH_DOMAIN"/>
    <property type="match status" value="1"/>
</dbReference>
<feature type="compositionally biased region" description="Low complexity" evidence="2">
    <location>
        <begin position="68"/>
        <end position="84"/>
    </location>
</feature>
<keyword evidence="1" id="KW-0343">GTPase activation</keyword>
<dbReference type="SMART" id="SM00323">
    <property type="entry name" value="RasGAP"/>
    <property type="match status" value="1"/>
</dbReference>
<name>A0A168H0Q5_MUCCL</name>
<gene>
    <name evidence="6" type="ORF">MUCCIDRAFT_115768</name>
</gene>
<dbReference type="SUPFAM" id="SSF48350">
    <property type="entry name" value="GTPase activation domain, GAP"/>
    <property type="match status" value="1"/>
</dbReference>
<feature type="region of interest" description="Disordered" evidence="2">
    <location>
        <begin position="1"/>
        <end position="111"/>
    </location>
</feature>
<dbReference type="PANTHER" id="PTHR10194">
    <property type="entry name" value="RAS GTPASE-ACTIVATING PROTEINS"/>
    <property type="match status" value="1"/>
</dbReference>
<keyword evidence="7" id="KW-1185">Reference proteome</keyword>
<dbReference type="InterPro" id="IPR035892">
    <property type="entry name" value="C2_domain_sf"/>
</dbReference>
<evidence type="ECO:0000259" key="5">
    <source>
        <dbReference type="PROSITE" id="PS50018"/>
    </source>
</evidence>
<dbReference type="VEuPathDB" id="FungiDB:MUCCIDRAFT_115768"/>
<feature type="compositionally biased region" description="Polar residues" evidence="2">
    <location>
        <begin position="600"/>
        <end position="615"/>
    </location>
</feature>
<dbReference type="PROSITE" id="PS50018">
    <property type="entry name" value="RAS_GTPASE_ACTIV_2"/>
    <property type="match status" value="1"/>
</dbReference>
<dbReference type="CDD" id="cd00030">
    <property type="entry name" value="C2"/>
    <property type="match status" value="1"/>
</dbReference>
<dbReference type="Gene3D" id="1.10.506.10">
    <property type="entry name" value="GTPase Activation - p120gap, domain 1"/>
    <property type="match status" value="2"/>
</dbReference>
<proteinExistence type="predicted"/>
<dbReference type="InterPro" id="IPR001936">
    <property type="entry name" value="RasGAP_dom"/>
</dbReference>
<dbReference type="Gene3D" id="2.30.29.30">
    <property type="entry name" value="Pleckstrin-homology domain (PH domain)/Phosphotyrosine-binding domain (PTB)"/>
    <property type="match status" value="1"/>
</dbReference>
<feature type="domain" description="Ras-GAP" evidence="5">
    <location>
        <begin position="1018"/>
        <end position="1224"/>
    </location>
</feature>
<dbReference type="GO" id="GO:0005096">
    <property type="term" value="F:GTPase activator activity"/>
    <property type="evidence" value="ECO:0007669"/>
    <property type="project" value="UniProtKB-KW"/>
</dbReference>
<feature type="compositionally biased region" description="Polar residues" evidence="2">
    <location>
        <begin position="669"/>
        <end position="682"/>
    </location>
</feature>
<dbReference type="Pfam" id="PF00168">
    <property type="entry name" value="C2"/>
    <property type="match status" value="1"/>
</dbReference>
<dbReference type="Proteomes" id="UP000077051">
    <property type="component" value="Unassembled WGS sequence"/>
</dbReference>
<dbReference type="STRING" id="747725.A0A168H0Q5"/>
<dbReference type="Gene3D" id="2.60.40.150">
    <property type="entry name" value="C2 domain"/>
    <property type="match status" value="1"/>
</dbReference>
<dbReference type="SUPFAM" id="SSF50729">
    <property type="entry name" value="PH domain-like"/>
    <property type="match status" value="2"/>
</dbReference>
<evidence type="ECO:0000313" key="7">
    <source>
        <dbReference type="Proteomes" id="UP000077051"/>
    </source>
</evidence>
<dbReference type="PANTHER" id="PTHR10194:SF60">
    <property type="entry name" value="RAS GTPASE-ACTIVATING PROTEIN RASKOL"/>
    <property type="match status" value="1"/>
</dbReference>
<dbReference type="Pfam" id="PF00616">
    <property type="entry name" value="RasGAP"/>
    <property type="match status" value="1"/>
</dbReference>
<feature type="region of interest" description="Disordered" evidence="2">
    <location>
        <begin position="656"/>
        <end position="684"/>
    </location>
</feature>
<dbReference type="PROSITE" id="PS50004">
    <property type="entry name" value="C2"/>
    <property type="match status" value="1"/>
</dbReference>
<dbReference type="InterPro" id="IPR000008">
    <property type="entry name" value="C2_dom"/>
</dbReference>
<protein>
    <recommendedName>
        <fullName evidence="8">Ras-GAP domain-containing protein</fullName>
    </recommendedName>
</protein>
<feature type="domain" description="PH" evidence="3">
    <location>
        <begin position="498"/>
        <end position="598"/>
    </location>
</feature>
<evidence type="ECO:0000256" key="2">
    <source>
        <dbReference type="SAM" id="MobiDB-lite"/>
    </source>
</evidence>
<reference evidence="6 7" key="1">
    <citation type="submission" date="2015-06" db="EMBL/GenBank/DDBJ databases">
        <title>Expansion of signal transduction pathways in fungi by whole-genome duplication.</title>
        <authorList>
            <consortium name="DOE Joint Genome Institute"/>
            <person name="Corrochano L.M."/>
            <person name="Kuo A."/>
            <person name="Marcet-Houben M."/>
            <person name="Polaino S."/>
            <person name="Salamov A."/>
            <person name="Villalobos J.M."/>
            <person name="Alvarez M.I."/>
            <person name="Avalos J."/>
            <person name="Benito E.P."/>
            <person name="Benoit I."/>
            <person name="Burger G."/>
            <person name="Camino L.P."/>
            <person name="Canovas D."/>
            <person name="Cerda-Olmedo E."/>
            <person name="Cheng J.-F."/>
            <person name="Dominguez A."/>
            <person name="Elias M."/>
            <person name="Eslava A.P."/>
            <person name="Glaser F."/>
            <person name="Grimwood J."/>
            <person name="Gutierrez G."/>
            <person name="Heitman J."/>
            <person name="Henrissat B."/>
            <person name="Iturriaga E.A."/>
            <person name="Lang B.F."/>
            <person name="Lavin J.L."/>
            <person name="Lee S."/>
            <person name="Li W."/>
            <person name="Lindquist E."/>
            <person name="Lopez-Garcia S."/>
            <person name="Luque E.M."/>
            <person name="Marcos A.T."/>
            <person name="Martin J."/>
            <person name="Mccluskey K."/>
            <person name="Medina H.R."/>
            <person name="Miralles-Duran A."/>
            <person name="Miyazaki A."/>
            <person name="Munoz-Torres E."/>
            <person name="Oguiza J.A."/>
            <person name="Ohm R."/>
            <person name="Olmedo M."/>
            <person name="Orejas M."/>
            <person name="Ortiz-Castellanos L."/>
            <person name="Pisabarro A.G."/>
            <person name="Rodriguez-Romero J."/>
            <person name="Ruiz-Herrera J."/>
            <person name="Ruiz-Vazquez R."/>
            <person name="Sanz C."/>
            <person name="Schackwitz W."/>
            <person name="Schmutz J."/>
            <person name="Shahriari M."/>
            <person name="Shelest E."/>
            <person name="Silva-Franco F."/>
            <person name="Soanes D."/>
            <person name="Syed K."/>
            <person name="Tagua V.G."/>
            <person name="Talbot N.J."/>
            <person name="Thon M."/>
            <person name="De Vries R.P."/>
            <person name="Wiebenga A."/>
            <person name="Yadav J.S."/>
            <person name="Braun E.L."/>
            <person name="Baker S."/>
            <person name="Garre V."/>
            <person name="Horwitz B."/>
            <person name="Torres-Martinez S."/>
            <person name="Idnurm A."/>
            <person name="Herrera-Estrella A."/>
            <person name="Gabaldon T."/>
            <person name="Grigoriev I.V."/>
        </authorList>
    </citation>
    <scope>NUCLEOTIDE SEQUENCE [LARGE SCALE GENOMIC DNA]</scope>
    <source>
        <strain evidence="6 7">CBS 277.49</strain>
    </source>
</reference>
<feature type="region of interest" description="Disordered" evidence="2">
    <location>
        <begin position="362"/>
        <end position="392"/>
    </location>
</feature>
<feature type="region of interest" description="Disordered" evidence="2">
    <location>
        <begin position="600"/>
        <end position="634"/>
    </location>
</feature>
<dbReference type="Pfam" id="PF00169">
    <property type="entry name" value="PH"/>
    <property type="match status" value="1"/>
</dbReference>
<feature type="compositionally biased region" description="Polar residues" evidence="2">
    <location>
        <begin position="1"/>
        <end position="10"/>
    </location>
</feature>
<sequence length="1399" mass="158324">MDQQSRSSSVPLIHLEDDDDTHLQDDLMSAARLPRSSFSLSSIQPVISRPTSPQMPLLWRNSTEQVPLNDTDTTSSNSSSSNSSELDDSEYDMNTDNDDDDDTISASSDDETSIAIPGRKTLMASKIHQLNAPVMDLSSDILYEDIWIDSPVFHDYLSSLETWLYHYLTWLEKVEQCRQLEIAYSKSIALLYDQTKLMLNEPFYTTEECNNLNWPNDTRSLDEDEIWDNEDIRSVLPFLREHGSKIKETLTHFEGTVTACRLKHVQLSNSYCAAQKLKTSQANNKSLDEISTSLYVAKRSLCKVLLEYIYGLNNLIRSTRNLVNDKLSPLFEGLQSDKHRNLKTLEELVLISTDFVYDVNSKKSTSNTSFTSSNNSSEDTRPVSPSPVSRSSFEDYHELNNERLSYYIQEKLASYYTCLKNSLKPPPNEHLIKARPSSPTSLIPFTFLNKPRVVQRYNSLDSLLSTNPHSLMPTVNHITAKGYLLLKKKGNGVSSSCTNGMSGAAHNKDSVSQHGGGKWDRYYFYITKDDGHLKQYKDQTTTVVVTNLRTASVYASETDKRDFVIQIASQGTSNIMSLQAETAIDFSTWLQALRSWNPQQVKTSSGNTRKISQHTSSSAAAASANKKVARTAGSSNRTFLTKKSSFSAGQTLQMELPSSKKGNSIDILSPSNHRTTSPTNFVNNGENNNGELLFGYPIPATECPINCCSTSGTVSHAKLLMTGLFRIHKLCINKLSCTSHHTGTLCVLHVSLFQDGVLHLQTEKDDNSFFHRPIQLSTLAPQDIYPFSDSIDHMRYCIVIRPLPSETYHLMTCSKVQRDAWLVHLKNCTNNAMMTIPNSVSTCRNIFSLTVRIAEARKFQVSHKDSIHSELYCDIVIDNEIRGLTGSLKKTSTLFWREEFLFSDISRMRHGVTITIYSRSSKNDRETVYGTVFLPVSQIDPSNSIHEEWYEVRKESRNRAFASLTSLGSSHGSMGQLRVGLLLEEHQVFSLDVYQPLMDVLTEFRHDIIYDMARKTSDVQGLARNLLRIYEGMGLTLTWIKSLIDYEVASLSSDDVNILFRGNSFFTKVIDNYMKMSGKEFLEEALQFTIQKICKFSLHIEVESSRLSNSTTENTMANCSELFSHVRSIWSGIQRAKTKCPIELRRIFGHLQSAIVKKFDLGKETLDRHHQVARYTCVSGFIFLRWICPAIISPKQFGLVQDHPDTKTGRTLTLIAKCLMTLASHSTIEQNAKEPWMVRLNEFVQNNTHHFMNFINFVSVDDDDLVDKNEGILLLRHKQEEIIAPYFIDLALELSQFTTWCSQECNVINTITRTCKSIVGLQRNPSRRTHQQLKEATNAVVHAATAAHVINAEEIMLQQQRRKTRPQPWQYGDDYLAANAGHNKDEVLNIVVRSSSAAE</sequence>
<accession>A0A168H0Q5</accession>
<dbReference type="SMART" id="SM00239">
    <property type="entry name" value="C2"/>
    <property type="match status" value="1"/>
</dbReference>
<dbReference type="OrthoDB" id="775356at2759"/>
<dbReference type="SUPFAM" id="SSF49562">
    <property type="entry name" value="C2 domain (Calcium/lipid-binding domain, CaLB)"/>
    <property type="match status" value="1"/>
</dbReference>
<organism evidence="6 7">
    <name type="scientific">Mucor lusitanicus CBS 277.49</name>
    <dbReference type="NCBI Taxonomy" id="747725"/>
    <lineage>
        <taxon>Eukaryota</taxon>
        <taxon>Fungi</taxon>
        <taxon>Fungi incertae sedis</taxon>
        <taxon>Mucoromycota</taxon>
        <taxon>Mucoromycotina</taxon>
        <taxon>Mucoromycetes</taxon>
        <taxon>Mucorales</taxon>
        <taxon>Mucorineae</taxon>
        <taxon>Mucoraceae</taxon>
        <taxon>Mucor</taxon>
    </lineage>
</organism>
<evidence type="ECO:0008006" key="8">
    <source>
        <dbReference type="Google" id="ProtNLM"/>
    </source>
</evidence>
<feature type="domain" description="C2" evidence="4">
    <location>
        <begin position="828"/>
        <end position="950"/>
    </location>
</feature>
<feature type="compositionally biased region" description="Acidic residues" evidence="2">
    <location>
        <begin position="85"/>
        <end position="111"/>
    </location>
</feature>
<feature type="compositionally biased region" description="Low complexity" evidence="2">
    <location>
        <begin position="362"/>
        <end position="391"/>
    </location>
</feature>
<dbReference type="SMART" id="SM00233">
    <property type="entry name" value="PH"/>
    <property type="match status" value="2"/>
</dbReference>
<feature type="compositionally biased region" description="Polar residues" evidence="2">
    <location>
        <begin position="36"/>
        <end position="66"/>
    </location>
</feature>
<dbReference type="InterPro" id="IPR001849">
    <property type="entry name" value="PH_domain"/>
</dbReference>
<dbReference type="EMBL" id="AMYB01000011">
    <property type="protein sequence ID" value="OAC98240.1"/>
    <property type="molecule type" value="Genomic_DNA"/>
</dbReference>
<evidence type="ECO:0000259" key="3">
    <source>
        <dbReference type="PROSITE" id="PS50003"/>
    </source>
</evidence>